<evidence type="ECO:0000313" key="2">
    <source>
        <dbReference type="Proteomes" id="UP000070409"/>
    </source>
</evidence>
<comment type="caution">
    <text evidence="1">The sequence shown here is derived from an EMBL/GenBank/DDBJ whole genome shotgun (WGS) entry which is preliminary data.</text>
</comment>
<accession>A0A137ZCH1</accession>
<dbReference type="Pfam" id="PF07920">
    <property type="entry name" value="DUF1684"/>
    <property type="match status" value="1"/>
</dbReference>
<organism evidence="1 2">
    <name type="scientific">Tsukamurella pseudospumae</name>
    <dbReference type="NCBI Taxonomy" id="239498"/>
    <lineage>
        <taxon>Bacteria</taxon>
        <taxon>Bacillati</taxon>
        <taxon>Actinomycetota</taxon>
        <taxon>Actinomycetes</taxon>
        <taxon>Mycobacteriales</taxon>
        <taxon>Tsukamurellaceae</taxon>
        <taxon>Tsukamurella</taxon>
    </lineage>
</organism>
<evidence type="ECO:0008006" key="3">
    <source>
        <dbReference type="Google" id="ProtNLM"/>
    </source>
</evidence>
<sequence length="267" mass="28746">MTAATATPEYTEAWNDWHEQRERELAAPNGWLSITRLERLGSEPEQFDGIPGRWHHDGVAAYVTAEPGDDIAVQGTRRFESGPVAAGELVAAGDVEIEVVHRGHGYLIRVHDPSASTVRDFRGVPAFAPDPAWVLTGRFEPYAAPRSVTVGAVAEGLEHVYLTPGEIVVERDGAEHRLIAFNGKAGGLQVLFTDETSGVSTYAANRSVSVPLDARALVEGGPVTVDLNRAVNLPCAFIDFATCPLPPAANRLPFAVTAGEKIPHERR</sequence>
<name>A0A137ZCH1_9ACTN</name>
<evidence type="ECO:0000313" key="1">
    <source>
        <dbReference type="EMBL" id="KXO95888.1"/>
    </source>
</evidence>
<dbReference type="RefSeq" id="WP_068746261.1">
    <property type="nucleotide sequence ID" value="NZ_LSRE01000023.1"/>
</dbReference>
<reference evidence="1 2" key="1">
    <citation type="submission" date="2016-02" db="EMBL/GenBank/DDBJ databases">
        <authorList>
            <person name="Teng J.L."/>
            <person name="Tang Y."/>
            <person name="Huang Y."/>
            <person name="Guo F."/>
            <person name="Wei W."/>
            <person name="Chen J.H."/>
            <person name="Wong S.Y."/>
            <person name="Lau S.K."/>
            <person name="Woo P.C."/>
        </authorList>
    </citation>
    <scope>NUCLEOTIDE SEQUENCE [LARGE SCALE GENOMIC DNA]</scope>
    <source>
        <strain evidence="1 2">JCM 13375</strain>
    </source>
</reference>
<dbReference type="PANTHER" id="PTHR41913:SF1">
    <property type="entry name" value="DUF1684 DOMAIN-CONTAINING PROTEIN"/>
    <property type="match status" value="1"/>
</dbReference>
<dbReference type="Proteomes" id="UP000070409">
    <property type="component" value="Unassembled WGS sequence"/>
</dbReference>
<dbReference type="PANTHER" id="PTHR41913">
    <property type="entry name" value="DUF1684 DOMAIN-CONTAINING PROTEIN"/>
    <property type="match status" value="1"/>
</dbReference>
<proteinExistence type="predicted"/>
<dbReference type="InterPro" id="IPR012467">
    <property type="entry name" value="DUF1684"/>
</dbReference>
<keyword evidence="2" id="KW-1185">Reference proteome</keyword>
<gene>
    <name evidence="1" type="ORF">AXK61_04335</name>
</gene>
<dbReference type="EMBL" id="LSRE01000023">
    <property type="protein sequence ID" value="KXO95888.1"/>
    <property type="molecule type" value="Genomic_DNA"/>
</dbReference>
<protein>
    <recommendedName>
        <fullName evidence="3">DUF1684 domain-containing protein</fullName>
    </recommendedName>
</protein>